<evidence type="ECO:0000313" key="3">
    <source>
        <dbReference type="Proteomes" id="UP001526426"/>
    </source>
</evidence>
<protein>
    <recommendedName>
        <fullName evidence="1">Probable transposase IS891/IS1136/IS1341 domain-containing protein</fullName>
    </recommendedName>
</protein>
<proteinExistence type="predicted"/>
<dbReference type="Proteomes" id="UP001526426">
    <property type="component" value="Unassembled WGS sequence"/>
</dbReference>
<evidence type="ECO:0000313" key="2">
    <source>
        <dbReference type="EMBL" id="MCW6038331.1"/>
    </source>
</evidence>
<feature type="domain" description="Probable transposase IS891/IS1136/IS1341" evidence="1">
    <location>
        <begin position="29"/>
        <end position="89"/>
    </location>
</feature>
<dbReference type="EMBL" id="JAIHOM010000126">
    <property type="protein sequence ID" value="MCW6038331.1"/>
    <property type="molecule type" value="Genomic_DNA"/>
</dbReference>
<dbReference type="Pfam" id="PF01385">
    <property type="entry name" value="OrfB_IS605"/>
    <property type="match status" value="1"/>
</dbReference>
<accession>A0ABT3L9Z6</accession>
<dbReference type="InterPro" id="IPR001959">
    <property type="entry name" value="Transposase"/>
</dbReference>
<sequence>MVQRVSLLKKADGWYVSITLKDESVPELLPINEIQTAVGVDMGLKEFAVTSTGETFPIQQFYRRAQAQLAKAQRQLSRKQWTGMRMRQSTFSIGRYARWGSSCLPVEASTLVGR</sequence>
<name>A0ABT3L9Z6_9CYAN</name>
<gene>
    <name evidence="2" type="ORF">K4A83_18925</name>
</gene>
<keyword evidence="3" id="KW-1185">Reference proteome</keyword>
<reference evidence="2 3" key="1">
    <citation type="submission" date="2021-08" db="EMBL/GenBank/DDBJ databases">
        <title>Draft genome sequence of Spirulina subsalsa with high tolerance to salinity and hype-accumulation of phycocyanin.</title>
        <authorList>
            <person name="Pei H."/>
            <person name="Jiang L."/>
        </authorList>
    </citation>
    <scope>NUCLEOTIDE SEQUENCE [LARGE SCALE GENOMIC DNA]</scope>
    <source>
        <strain evidence="2 3">FACHB-351</strain>
    </source>
</reference>
<dbReference type="RefSeq" id="WP_265266234.1">
    <property type="nucleotide sequence ID" value="NZ_JAIHOM010000126.1"/>
</dbReference>
<comment type="caution">
    <text evidence="2">The sequence shown here is derived from an EMBL/GenBank/DDBJ whole genome shotgun (WGS) entry which is preliminary data.</text>
</comment>
<organism evidence="2 3">
    <name type="scientific">Spirulina subsalsa FACHB-351</name>
    <dbReference type="NCBI Taxonomy" id="234711"/>
    <lineage>
        <taxon>Bacteria</taxon>
        <taxon>Bacillati</taxon>
        <taxon>Cyanobacteriota</taxon>
        <taxon>Cyanophyceae</taxon>
        <taxon>Spirulinales</taxon>
        <taxon>Spirulinaceae</taxon>
        <taxon>Spirulina</taxon>
    </lineage>
</organism>
<evidence type="ECO:0000259" key="1">
    <source>
        <dbReference type="Pfam" id="PF01385"/>
    </source>
</evidence>